<gene>
    <name evidence="7" type="ORF">FHS92_000004</name>
</gene>
<dbReference type="PANTHER" id="PTHR42978:SF3">
    <property type="entry name" value="BLR3078 PROTEIN"/>
    <property type="match status" value="1"/>
</dbReference>
<name>A0A841IUD5_9SPHN</name>
<evidence type="ECO:0000256" key="3">
    <source>
        <dbReference type="ARBA" id="ARBA00022801"/>
    </source>
</evidence>
<dbReference type="InterPro" id="IPR036866">
    <property type="entry name" value="RibonucZ/Hydroxyglut_hydro"/>
</dbReference>
<reference evidence="7 8" key="1">
    <citation type="submission" date="2020-08" db="EMBL/GenBank/DDBJ databases">
        <title>Genomic Encyclopedia of Type Strains, Phase IV (KMG-IV): sequencing the most valuable type-strain genomes for metagenomic binning, comparative biology and taxonomic classification.</title>
        <authorList>
            <person name="Goeker M."/>
        </authorList>
    </citation>
    <scope>NUCLEOTIDE SEQUENCE [LARGE SCALE GENOMIC DNA]</scope>
    <source>
        <strain evidence="7 8">DSM 102255</strain>
    </source>
</reference>
<keyword evidence="4" id="KW-0862">Zinc</keyword>
<dbReference type="PANTHER" id="PTHR42978">
    <property type="entry name" value="QUORUM-QUENCHING LACTONASE YTNP-RELATED-RELATED"/>
    <property type="match status" value="1"/>
</dbReference>
<sequence length="283" mass="30978">MKVLRAFRWGLTAGYCVIAALALGIGYFWTPAFAGSPRIHMWRLDCGSFNVATNAFSDTFAYPGERRTFADNCYLIQHGKDLMLWDAGYPTSYLGKDLNTSEPLSAALRIPIVDQIKKLGFKASDVSILGLSHDHIDHTGQAGSFPDARLLLGKEDIERLKQQEPPFYVDPSPLAHWLKGGGKLDPVEGDRDVFGDGSVIMIALPGHTPGNHGLLVRLSPSKNVVLSGDAVHFHGQQGIPPVNVDRAQTLASLNRIEGLVRQGAKLIIQHDPADQKPFDDYVK</sequence>
<dbReference type="GO" id="GO:0046872">
    <property type="term" value="F:metal ion binding"/>
    <property type="evidence" value="ECO:0007669"/>
    <property type="project" value="UniProtKB-KW"/>
</dbReference>
<dbReference type="SMART" id="SM00849">
    <property type="entry name" value="Lactamase_B"/>
    <property type="match status" value="1"/>
</dbReference>
<evidence type="ECO:0000256" key="4">
    <source>
        <dbReference type="ARBA" id="ARBA00022833"/>
    </source>
</evidence>
<organism evidence="7 8">
    <name type="scientific">Sphingobium subterraneum</name>
    <dbReference type="NCBI Taxonomy" id="627688"/>
    <lineage>
        <taxon>Bacteria</taxon>
        <taxon>Pseudomonadati</taxon>
        <taxon>Pseudomonadota</taxon>
        <taxon>Alphaproteobacteria</taxon>
        <taxon>Sphingomonadales</taxon>
        <taxon>Sphingomonadaceae</taxon>
        <taxon>Sphingobium</taxon>
    </lineage>
</organism>
<evidence type="ECO:0000256" key="1">
    <source>
        <dbReference type="ARBA" id="ARBA00007749"/>
    </source>
</evidence>
<keyword evidence="8" id="KW-1185">Reference proteome</keyword>
<feature type="domain" description="Metallo-beta-lactamase" evidence="6">
    <location>
        <begin position="70"/>
        <end position="270"/>
    </location>
</feature>
<feature type="transmembrane region" description="Helical" evidence="5">
    <location>
        <begin position="7"/>
        <end position="29"/>
    </location>
</feature>
<keyword evidence="5" id="KW-0472">Membrane</keyword>
<evidence type="ECO:0000313" key="7">
    <source>
        <dbReference type="EMBL" id="MBB6122297.1"/>
    </source>
</evidence>
<keyword evidence="3 7" id="KW-0378">Hydrolase</keyword>
<dbReference type="CDD" id="cd07729">
    <property type="entry name" value="AHL_lactonase_MBL-fold"/>
    <property type="match status" value="1"/>
</dbReference>
<evidence type="ECO:0000256" key="5">
    <source>
        <dbReference type="SAM" id="Phobius"/>
    </source>
</evidence>
<keyword evidence="2" id="KW-0479">Metal-binding</keyword>
<dbReference type="InterPro" id="IPR001279">
    <property type="entry name" value="Metallo-B-lactamas"/>
</dbReference>
<dbReference type="Pfam" id="PF00753">
    <property type="entry name" value="Lactamase_B"/>
    <property type="match status" value="1"/>
</dbReference>
<evidence type="ECO:0000259" key="6">
    <source>
        <dbReference type="SMART" id="SM00849"/>
    </source>
</evidence>
<accession>A0A841IUD5</accession>
<protein>
    <submittedName>
        <fullName evidence="7">Glyoxylase-like metal-dependent hydrolase (Beta-lactamase superfamily II)</fullName>
    </submittedName>
</protein>
<evidence type="ECO:0000313" key="8">
    <source>
        <dbReference type="Proteomes" id="UP000552700"/>
    </source>
</evidence>
<comment type="similarity">
    <text evidence="1">Belongs to the metallo-beta-lactamase superfamily.</text>
</comment>
<dbReference type="EMBL" id="JACIJP010000001">
    <property type="protein sequence ID" value="MBB6122297.1"/>
    <property type="molecule type" value="Genomic_DNA"/>
</dbReference>
<dbReference type="AlphaFoldDB" id="A0A841IUD5"/>
<dbReference type="Gene3D" id="3.60.15.10">
    <property type="entry name" value="Ribonuclease Z/Hydroxyacylglutathione hydrolase-like"/>
    <property type="match status" value="1"/>
</dbReference>
<proteinExistence type="inferred from homology"/>
<keyword evidence="5" id="KW-1133">Transmembrane helix</keyword>
<keyword evidence="5" id="KW-0812">Transmembrane</keyword>
<comment type="caution">
    <text evidence="7">The sequence shown here is derived from an EMBL/GenBank/DDBJ whole genome shotgun (WGS) entry which is preliminary data.</text>
</comment>
<dbReference type="Proteomes" id="UP000552700">
    <property type="component" value="Unassembled WGS sequence"/>
</dbReference>
<dbReference type="RefSeq" id="WP_184076328.1">
    <property type="nucleotide sequence ID" value="NZ_JACIJP010000001.1"/>
</dbReference>
<dbReference type="GO" id="GO:0016787">
    <property type="term" value="F:hydrolase activity"/>
    <property type="evidence" value="ECO:0007669"/>
    <property type="project" value="UniProtKB-KW"/>
</dbReference>
<dbReference type="SUPFAM" id="SSF56281">
    <property type="entry name" value="Metallo-hydrolase/oxidoreductase"/>
    <property type="match status" value="1"/>
</dbReference>
<dbReference type="InterPro" id="IPR051013">
    <property type="entry name" value="MBL_superfamily_lactonases"/>
</dbReference>
<evidence type="ECO:0000256" key="2">
    <source>
        <dbReference type="ARBA" id="ARBA00022723"/>
    </source>
</evidence>